<feature type="domain" description="Mycothiol-dependent maleylpyruvate isomerase metal-binding" evidence="1">
    <location>
        <begin position="8"/>
        <end position="131"/>
    </location>
</feature>
<name>A0A840Q4Q7_9PSEU</name>
<dbReference type="NCBIfam" id="TIGR03086">
    <property type="entry name" value="TIGR03086 family metal-binding protein"/>
    <property type="match status" value="1"/>
</dbReference>
<dbReference type="InterPro" id="IPR024344">
    <property type="entry name" value="MDMPI_metal-binding"/>
</dbReference>
<evidence type="ECO:0000313" key="2">
    <source>
        <dbReference type="EMBL" id="MBB5153718.1"/>
    </source>
</evidence>
<sequence>MSEAQFLNRAAASLREVVRNIKPDQLGAPTPCAEYDVRKLVNHLLFWGPSLEAAARKETVPPPAEAEQDVDLTGGDWAADLVTHLDRTADSWSEPGAWEGTTHMGGPTELPASLVGGMVVVEMLVHGWDLAKATDQRLELDDDLLDFVHEEVAKTAEQGRAMDVYGAEVTVTPSSSTLDKLLGLTGRDPAWTH</sequence>
<comment type="caution">
    <text evidence="2">The sequence shown here is derived from an EMBL/GenBank/DDBJ whole genome shotgun (WGS) entry which is preliminary data.</text>
</comment>
<dbReference type="AlphaFoldDB" id="A0A840Q4Q7"/>
<dbReference type="EMBL" id="JACHIW010000001">
    <property type="protein sequence ID" value="MBB5153718.1"/>
    <property type="molecule type" value="Genomic_DNA"/>
</dbReference>
<dbReference type="InterPro" id="IPR017520">
    <property type="entry name" value="CHP03086"/>
</dbReference>
<dbReference type="Gene3D" id="1.20.120.450">
    <property type="entry name" value="dinb family like domain"/>
    <property type="match status" value="1"/>
</dbReference>
<keyword evidence="3" id="KW-1185">Reference proteome</keyword>
<protein>
    <submittedName>
        <fullName evidence="2">Uncharacterized protein (TIGR03086 family)</fullName>
    </submittedName>
</protein>
<dbReference type="SUPFAM" id="SSF109854">
    <property type="entry name" value="DinB/YfiT-like putative metalloenzymes"/>
    <property type="match status" value="1"/>
</dbReference>
<gene>
    <name evidence="2" type="ORF">BJ970_001252</name>
</gene>
<reference evidence="2 3" key="1">
    <citation type="submission" date="2020-08" db="EMBL/GenBank/DDBJ databases">
        <title>Sequencing the genomes of 1000 actinobacteria strains.</title>
        <authorList>
            <person name="Klenk H.-P."/>
        </authorList>
    </citation>
    <scope>NUCLEOTIDE SEQUENCE [LARGE SCALE GENOMIC DNA]</scope>
    <source>
        <strain evidence="2 3">DSM 45584</strain>
    </source>
</reference>
<dbReference type="RefSeq" id="WP_184724896.1">
    <property type="nucleotide sequence ID" value="NZ_JACHIW010000001.1"/>
</dbReference>
<dbReference type="NCBIfam" id="TIGR03083">
    <property type="entry name" value="maleylpyruvate isomerase family mycothiol-dependent enzyme"/>
    <property type="match status" value="1"/>
</dbReference>
<accession>A0A840Q4Q7</accession>
<evidence type="ECO:0000313" key="3">
    <source>
        <dbReference type="Proteomes" id="UP000584374"/>
    </source>
</evidence>
<dbReference type="Pfam" id="PF11716">
    <property type="entry name" value="MDMPI_N"/>
    <property type="match status" value="1"/>
</dbReference>
<dbReference type="InterPro" id="IPR017517">
    <property type="entry name" value="Maleyloyr_isom"/>
</dbReference>
<dbReference type="Proteomes" id="UP000584374">
    <property type="component" value="Unassembled WGS sequence"/>
</dbReference>
<proteinExistence type="predicted"/>
<organism evidence="2 3">
    <name type="scientific">Saccharopolyspora phatthalungensis</name>
    <dbReference type="NCBI Taxonomy" id="664693"/>
    <lineage>
        <taxon>Bacteria</taxon>
        <taxon>Bacillati</taxon>
        <taxon>Actinomycetota</taxon>
        <taxon>Actinomycetes</taxon>
        <taxon>Pseudonocardiales</taxon>
        <taxon>Pseudonocardiaceae</taxon>
        <taxon>Saccharopolyspora</taxon>
    </lineage>
</organism>
<dbReference type="InterPro" id="IPR034660">
    <property type="entry name" value="DinB/YfiT-like"/>
</dbReference>
<evidence type="ECO:0000259" key="1">
    <source>
        <dbReference type="Pfam" id="PF11716"/>
    </source>
</evidence>
<dbReference type="GO" id="GO:0046872">
    <property type="term" value="F:metal ion binding"/>
    <property type="evidence" value="ECO:0007669"/>
    <property type="project" value="InterPro"/>
</dbReference>